<evidence type="ECO:0000256" key="1">
    <source>
        <dbReference type="SAM" id="MobiDB-lite"/>
    </source>
</evidence>
<comment type="caution">
    <text evidence="2">The sequence shown here is derived from an EMBL/GenBank/DDBJ whole genome shotgun (WGS) entry which is preliminary data.</text>
</comment>
<feature type="region of interest" description="Disordered" evidence="1">
    <location>
        <begin position="30"/>
        <end position="50"/>
    </location>
</feature>
<proteinExistence type="predicted"/>
<evidence type="ECO:0000313" key="3">
    <source>
        <dbReference type="Proteomes" id="UP000518911"/>
    </source>
</evidence>
<evidence type="ECO:0000313" key="2">
    <source>
        <dbReference type="EMBL" id="NXV72121.1"/>
    </source>
</evidence>
<sequence length="113" mass="13564">MFDFLSKELLRLQEERKIHAFVMLAERQRRMREAEESGRRQVEEKRRREEDEIFKQARETGGTVVKVHQSTIDSYLEDIILSSMENTAQEQAREEIQRMAVEINDLAYEMESR</sequence>
<feature type="non-terminal residue" evidence="2">
    <location>
        <position position="1"/>
    </location>
</feature>
<dbReference type="AlphaFoldDB" id="A0A7L3W7K3"/>
<organism evidence="2 3">
    <name type="scientific">Atlantisia rogersi</name>
    <name type="common">Inaccessible Island rail</name>
    <dbReference type="NCBI Taxonomy" id="2478892"/>
    <lineage>
        <taxon>Eukaryota</taxon>
        <taxon>Metazoa</taxon>
        <taxon>Chordata</taxon>
        <taxon>Craniata</taxon>
        <taxon>Vertebrata</taxon>
        <taxon>Euteleostomi</taxon>
        <taxon>Archelosauria</taxon>
        <taxon>Archosauria</taxon>
        <taxon>Dinosauria</taxon>
        <taxon>Saurischia</taxon>
        <taxon>Theropoda</taxon>
        <taxon>Coelurosauria</taxon>
        <taxon>Aves</taxon>
        <taxon>Neognathae</taxon>
        <taxon>Neoaves</taxon>
        <taxon>Gruiformes</taxon>
        <taxon>Rallidae</taxon>
        <taxon>Atlantisia</taxon>
    </lineage>
</organism>
<dbReference type="InterPro" id="IPR026720">
    <property type="entry name" value="CFAP91"/>
</dbReference>
<dbReference type="PANTHER" id="PTHR22455:SF10">
    <property type="entry name" value="CILIA- AND FLAGELLA-ASSOCIATED PROTEIN 91"/>
    <property type="match status" value="1"/>
</dbReference>
<protein>
    <submittedName>
        <fullName evidence="2">CFA91 protein</fullName>
    </submittedName>
</protein>
<keyword evidence="3" id="KW-1185">Reference proteome</keyword>
<dbReference type="OrthoDB" id="567787at2759"/>
<dbReference type="EMBL" id="VZUJ01044172">
    <property type="protein sequence ID" value="NXV72121.1"/>
    <property type="molecule type" value="Genomic_DNA"/>
</dbReference>
<dbReference type="Proteomes" id="UP000518911">
    <property type="component" value="Unassembled WGS sequence"/>
</dbReference>
<dbReference type="PANTHER" id="PTHR22455">
    <property type="entry name" value="CILIA- AND FLAGELLA-ASSOCIATED PROTEIN 91"/>
    <property type="match status" value="1"/>
</dbReference>
<accession>A0A7L3W7K3</accession>
<gene>
    <name evidence="2" type="primary">Maats1_1</name>
    <name evidence="2" type="ORF">ATLROG_R14810</name>
</gene>
<name>A0A7L3W7K3_9GRUI</name>
<reference evidence="2 3" key="1">
    <citation type="submission" date="2019-09" db="EMBL/GenBank/DDBJ databases">
        <title>Bird 10,000 Genomes (B10K) Project - Family phase.</title>
        <authorList>
            <person name="Zhang G."/>
        </authorList>
    </citation>
    <scope>NUCLEOTIDE SEQUENCE [LARGE SCALE GENOMIC DNA]</scope>
    <source>
        <strain evidence="2">OUT-0055</strain>
        <tissue evidence="2">Blood</tissue>
    </source>
</reference>
<feature type="non-terminal residue" evidence="2">
    <location>
        <position position="113"/>
    </location>
</feature>